<gene>
    <name evidence="1" type="ORF">POM88_028219</name>
</gene>
<reference evidence="1" key="2">
    <citation type="submission" date="2023-05" db="EMBL/GenBank/DDBJ databases">
        <authorList>
            <person name="Schelkunov M.I."/>
        </authorList>
    </citation>
    <scope>NUCLEOTIDE SEQUENCE</scope>
    <source>
        <strain evidence="1">Hsosn_3</strain>
        <tissue evidence="1">Leaf</tissue>
    </source>
</reference>
<evidence type="ECO:0000313" key="2">
    <source>
        <dbReference type="Proteomes" id="UP001237642"/>
    </source>
</evidence>
<dbReference type="Gene3D" id="2.40.10.120">
    <property type="match status" value="1"/>
</dbReference>
<organism evidence="1 2">
    <name type="scientific">Heracleum sosnowskyi</name>
    <dbReference type="NCBI Taxonomy" id="360622"/>
    <lineage>
        <taxon>Eukaryota</taxon>
        <taxon>Viridiplantae</taxon>
        <taxon>Streptophyta</taxon>
        <taxon>Embryophyta</taxon>
        <taxon>Tracheophyta</taxon>
        <taxon>Spermatophyta</taxon>
        <taxon>Magnoliopsida</taxon>
        <taxon>eudicotyledons</taxon>
        <taxon>Gunneridae</taxon>
        <taxon>Pentapetalae</taxon>
        <taxon>asterids</taxon>
        <taxon>campanulids</taxon>
        <taxon>Apiales</taxon>
        <taxon>Apiaceae</taxon>
        <taxon>Apioideae</taxon>
        <taxon>apioid superclade</taxon>
        <taxon>Tordylieae</taxon>
        <taxon>Tordyliinae</taxon>
        <taxon>Heracleum</taxon>
    </lineage>
</organism>
<accession>A0AAD8ICK5</accession>
<dbReference type="PANTHER" id="PTHR35218">
    <property type="entry name" value="RNASE H DOMAIN-CONTAINING PROTEIN"/>
    <property type="match status" value="1"/>
</dbReference>
<dbReference type="SUPFAM" id="SSF50494">
    <property type="entry name" value="Trypsin-like serine proteases"/>
    <property type="match status" value="1"/>
</dbReference>
<dbReference type="InterPro" id="IPR036691">
    <property type="entry name" value="Endo/exonu/phosph_ase_sf"/>
</dbReference>
<dbReference type="EMBL" id="JAUIZM010000006">
    <property type="protein sequence ID" value="KAK1381475.1"/>
    <property type="molecule type" value="Genomic_DNA"/>
</dbReference>
<sequence>MSVLSWNCRGVGLPWNIQFLTHVIRQKKPTLIFLCETVIRRSKMEWLQRRLGYEGLFVVDPIGRSGGLALLWKEKEQAKLISYSKNHIAVQVCVEDIRSLSATHRFCITIMASSSSSQRPQIVLNPAKKFVEGNIGMKLRRSSVMLSLGGKRWSGTIVGQKSGKTVVLTVSQMFESWMSWEQIQSEMRVEFYEDREGRYDCMIELVDPGSDIALIVVNKSTTVDYKLSFAPENERDLKPLSILGCRGHEWRIATGKVCFPWIVNDRTQRELGRYSLGMGCFGHKLDTGGMGYVGAALVNEKGNFVGMQTAQSLESRTKYAIHVKYLHDTLKERLKVNGPTIRSLEKALEDLIGYMLTRNLSRPLQCKESLERCSQGCSYYYSTFKLNAFTSEGLAKSNRLMSLICLDNPGRLPVTFLARNLLIFWLFRFCYDLPSNQSDQSCDSEGIRKKIVEFHLSTSFESPSLTMTPVRSTLLKHWEVDEICMFDADLEFSDHSVPDHTRQNRKAEDTSFESPGLHIIHIATEMAPVAENLMASAEYIPEHLHYRAPKCVHYDGLHVELFSFNHSGTPNSRLQ</sequence>
<dbReference type="SUPFAM" id="SSF56219">
    <property type="entry name" value="DNase I-like"/>
    <property type="match status" value="1"/>
</dbReference>
<reference evidence="1" key="1">
    <citation type="submission" date="2023-02" db="EMBL/GenBank/DDBJ databases">
        <title>Genome of toxic invasive species Heracleum sosnowskyi carries increased number of genes despite the absence of recent whole-genome duplications.</title>
        <authorList>
            <person name="Schelkunov M."/>
            <person name="Shtratnikova V."/>
            <person name="Makarenko M."/>
            <person name="Klepikova A."/>
            <person name="Omelchenko D."/>
            <person name="Novikova G."/>
            <person name="Obukhova E."/>
            <person name="Bogdanov V."/>
            <person name="Penin A."/>
            <person name="Logacheva M."/>
        </authorList>
    </citation>
    <scope>NUCLEOTIDE SEQUENCE</scope>
    <source>
        <strain evidence="1">Hsosn_3</strain>
        <tissue evidence="1">Leaf</tissue>
    </source>
</reference>
<dbReference type="Gene3D" id="3.60.10.10">
    <property type="entry name" value="Endonuclease/exonuclease/phosphatase"/>
    <property type="match status" value="1"/>
</dbReference>
<dbReference type="Proteomes" id="UP001237642">
    <property type="component" value="Unassembled WGS sequence"/>
</dbReference>
<proteinExistence type="predicted"/>
<protein>
    <submittedName>
        <fullName evidence="1">Uncharacterized protein</fullName>
    </submittedName>
</protein>
<comment type="caution">
    <text evidence="1">The sequence shown here is derived from an EMBL/GenBank/DDBJ whole genome shotgun (WGS) entry which is preliminary data.</text>
</comment>
<evidence type="ECO:0000313" key="1">
    <source>
        <dbReference type="EMBL" id="KAK1381475.1"/>
    </source>
</evidence>
<dbReference type="PANTHER" id="PTHR35218:SF9">
    <property type="entry name" value="ENDONUCLEASE_EXONUCLEASE_PHOSPHATASE DOMAIN-CONTAINING PROTEIN"/>
    <property type="match status" value="1"/>
</dbReference>
<keyword evidence="2" id="KW-1185">Reference proteome</keyword>
<name>A0AAD8ICK5_9APIA</name>
<dbReference type="AlphaFoldDB" id="A0AAD8ICK5"/>
<dbReference type="InterPro" id="IPR009003">
    <property type="entry name" value="Peptidase_S1_PA"/>
</dbReference>